<evidence type="ECO:0000313" key="4">
    <source>
        <dbReference type="EMBL" id="ACO04588.1"/>
    </source>
</evidence>
<dbReference type="CDD" id="cd01949">
    <property type="entry name" value="GGDEF"/>
    <property type="match status" value="1"/>
</dbReference>
<dbReference type="InterPro" id="IPR050469">
    <property type="entry name" value="Diguanylate_Cyclase"/>
</dbReference>
<dbReference type="Pfam" id="PF00990">
    <property type="entry name" value="GGDEF"/>
    <property type="match status" value="1"/>
</dbReference>
<keyword evidence="5" id="KW-1185">Reference proteome</keyword>
<feature type="coiled-coil region" evidence="2">
    <location>
        <begin position="81"/>
        <end position="166"/>
    </location>
</feature>
<evidence type="ECO:0000256" key="1">
    <source>
        <dbReference type="ARBA" id="ARBA00012528"/>
    </source>
</evidence>
<gene>
    <name evidence="4" type="ordered locus">PERMA_0932</name>
</gene>
<dbReference type="Gene3D" id="3.30.70.270">
    <property type="match status" value="1"/>
</dbReference>
<dbReference type="Proteomes" id="UP000001366">
    <property type="component" value="Chromosome"/>
</dbReference>
<dbReference type="PaxDb" id="123214-PERMA_0932"/>
<dbReference type="GO" id="GO:0052621">
    <property type="term" value="F:diguanylate cyclase activity"/>
    <property type="evidence" value="ECO:0007669"/>
    <property type="project" value="UniProtKB-EC"/>
</dbReference>
<feature type="domain" description="GGDEF" evidence="3">
    <location>
        <begin position="197"/>
        <end position="331"/>
    </location>
</feature>
<dbReference type="EMBL" id="CP001230">
    <property type="protein sequence ID" value="ACO04588.1"/>
    <property type="molecule type" value="Genomic_DNA"/>
</dbReference>
<dbReference type="InterPro" id="IPR000160">
    <property type="entry name" value="GGDEF_dom"/>
</dbReference>
<dbReference type="InterPro" id="IPR029787">
    <property type="entry name" value="Nucleotide_cyclase"/>
</dbReference>
<organism evidence="4 5">
    <name type="scientific">Persephonella marina (strain DSM 14350 / EX-H1)</name>
    <dbReference type="NCBI Taxonomy" id="123214"/>
    <lineage>
        <taxon>Bacteria</taxon>
        <taxon>Pseudomonadati</taxon>
        <taxon>Aquificota</taxon>
        <taxon>Aquificia</taxon>
        <taxon>Aquificales</taxon>
        <taxon>Hydrogenothermaceae</taxon>
        <taxon>Persephonella</taxon>
    </lineage>
</organism>
<evidence type="ECO:0000313" key="5">
    <source>
        <dbReference type="Proteomes" id="UP000001366"/>
    </source>
</evidence>
<reference evidence="4 5" key="1">
    <citation type="journal article" date="2009" name="J. Bacteriol.">
        <title>Complete and draft genome sequences of six members of the Aquificales.</title>
        <authorList>
            <person name="Reysenbach A.L."/>
            <person name="Hamamura N."/>
            <person name="Podar M."/>
            <person name="Griffiths E."/>
            <person name="Ferreira S."/>
            <person name="Hochstein R."/>
            <person name="Heidelberg J."/>
            <person name="Johnson J."/>
            <person name="Mead D."/>
            <person name="Pohorille A."/>
            <person name="Sarmiento M."/>
            <person name="Schweighofer K."/>
            <person name="Seshadri R."/>
            <person name="Voytek M.A."/>
        </authorList>
    </citation>
    <scope>NUCLEOTIDE SEQUENCE [LARGE SCALE GENOMIC DNA]</scope>
    <source>
        <strain evidence="5">DSM 14350 / EX-H1</strain>
    </source>
</reference>
<dbReference type="GO" id="GO:1902201">
    <property type="term" value="P:negative regulation of bacterial-type flagellum-dependent cell motility"/>
    <property type="evidence" value="ECO:0007669"/>
    <property type="project" value="TreeGrafter"/>
</dbReference>
<evidence type="ECO:0000256" key="2">
    <source>
        <dbReference type="SAM" id="Coils"/>
    </source>
</evidence>
<sequence>MNIVRKELSFLIKHNIPPVPNNYEKWFYIFCSLVEENKDLSDLEIIGLYKEIYEEDYQIVDINGSKEKEAEKVSGKLRDIADKIDITLKELIQNIDNYQANIDSHASSLAEKTSEMQISDISATVHLILDELKELKSQNEFLKNQIKKYHSEIHQLRQELSHAKTEASMDFLTGLVNRRRFERALEDAIKDFEKRNYPFSLIYVDVDNFKDINDNYGHSVGDIVLKEIATIFKFYLRANTIIGRIGGEEFAILLPGVEIEDAVKIAERLRNIIQNREIRIGPDRDEILRVTASFGVTQVKKGDTVNSILHRADTAMYRAKKTGKNKVEVEL</sequence>
<dbReference type="eggNOG" id="COG3706">
    <property type="taxonomic scope" value="Bacteria"/>
</dbReference>
<dbReference type="InterPro" id="IPR043128">
    <property type="entry name" value="Rev_trsase/Diguanyl_cyclase"/>
</dbReference>
<dbReference type="SUPFAM" id="SSF55073">
    <property type="entry name" value="Nucleotide cyclase"/>
    <property type="match status" value="1"/>
</dbReference>
<dbReference type="GO" id="GO:0005886">
    <property type="term" value="C:plasma membrane"/>
    <property type="evidence" value="ECO:0007669"/>
    <property type="project" value="TreeGrafter"/>
</dbReference>
<dbReference type="STRING" id="123214.PERMA_0932"/>
<proteinExistence type="predicted"/>
<dbReference type="HOGENOM" id="CLU_000445_11_5_0"/>
<accession>C0QPX4</accession>
<dbReference type="PANTHER" id="PTHR45138:SF6">
    <property type="entry name" value="DIGUANYLATE CYCLASE DGCN"/>
    <property type="match status" value="1"/>
</dbReference>
<dbReference type="SMART" id="SM00267">
    <property type="entry name" value="GGDEF"/>
    <property type="match status" value="1"/>
</dbReference>
<dbReference type="PROSITE" id="PS50887">
    <property type="entry name" value="GGDEF"/>
    <property type="match status" value="1"/>
</dbReference>
<keyword evidence="2" id="KW-0175">Coiled coil</keyword>
<dbReference type="KEGG" id="pmx:PERMA_0932"/>
<dbReference type="FunFam" id="3.30.70.270:FF:000001">
    <property type="entry name" value="Diguanylate cyclase domain protein"/>
    <property type="match status" value="1"/>
</dbReference>
<name>C0QPX4_PERMH</name>
<dbReference type="GO" id="GO:0043709">
    <property type="term" value="P:cell adhesion involved in single-species biofilm formation"/>
    <property type="evidence" value="ECO:0007669"/>
    <property type="project" value="TreeGrafter"/>
</dbReference>
<dbReference type="NCBIfam" id="TIGR00254">
    <property type="entry name" value="GGDEF"/>
    <property type="match status" value="1"/>
</dbReference>
<dbReference type="AlphaFoldDB" id="C0QPX4"/>
<evidence type="ECO:0000259" key="3">
    <source>
        <dbReference type="PROSITE" id="PS50887"/>
    </source>
</evidence>
<dbReference type="EC" id="2.7.7.65" evidence="1"/>
<dbReference type="PANTHER" id="PTHR45138">
    <property type="entry name" value="REGULATORY COMPONENTS OF SENSORY TRANSDUCTION SYSTEM"/>
    <property type="match status" value="1"/>
</dbReference>
<protein>
    <recommendedName>
        <fullName evidence="1">diguanylate cyclase</fullName>
        <ecNumber evidence="1">2.7.7.65</ecNumber>
    </recommendedName>
</protein>